<keyword evidence="3" id="KW-1185">Reference proteome</keyword>
<dbReference type="GO" id="GO:0031965">
    <property type="term" value="C:nuclear membrane"/>
    <property type="evidence" value="ECO:0007669"/>
    <property type="project" value="UniProtKB-SubCell"/>
</dbReference>
<keyword evidence="1" id="KW-0811">Translocation</keyword>
<dbReference type="InterPro" id="IPR007252">
    <property type="entry name" value="Nup84/Nup107"/>
</dbReference>
<name>A0A9P6ZPE0_9AGAM</name>
<dbReference type="OrthoDB" id="3098at2759"/>
<sequence>MLYASREHVPENLKRALELTNIVADSGYKLYDDFLHLDGRRLGEFLDAVQRATIAGLEGGGSDPLRSF</sequence>
<evidence type="ECO:0000313" key="3">
    <source>
        <dbReference type="Proteomes" id="UP000714275"/>
    </source>
</evidence>
<organism evidence="2 3">
    <name type="scientific">Suillus placidus</name>
    <dbReference type="NCBI Taxonomy" id="48579"/>
    <lineage>
        <taxon>Eukaryota</taxon>
        <taxon>Fungi</taxon>
        <taxon>Dikarya</taxon>
        <taxon>Basidiomycota</taxon>
        <taxon>Agaricomycotina</taxon>
        <taxon>Agaricomycetes</taxon>
        <taxon>Agaricomycetidae</taxon>
        <taxon>Boletales</taxon>
        <taxon>Suillineae</taxon>
        <taxon>Suillaceae</taxon>
        <taxon>Suillus</taxon>
    </lineage>
</organism>
<dbReference type="Pfam" id="PF04121">
    <property type="entry name" value="Nup84_Nup100"/>
    <property type="match status" value="1"/>
</dbReference>
<keyword evidence="1" id="KW-0472">Membrane</keyword>
<protein>
    <recommendedName>
        <fullName evidence="1">Nuclear pore complex protein</fullName>
    </recommendedName>
</protein>
<comment type="subcellular location">
    <subcellularLocation>
        <location evidence="1">Nucleus</location>
        <location evidence="1">Nuclear pore complex</location>
    </subcellularLocation>
    <subcellularLocation>
        <location evidence="1">Nucleus membrane</location>
    </subcellularLocation>
</comment>
<keyword evidence="1" id="KW-0813">Transport</keyword>
<keyword evidence="1" id="KW-0653">Protein transport</keyword>
<feature type="non-terminal residue" evidence="2">
    <location>
        <position position="68"/>
    </location>
</feature>
<accession>A0A9P6ZPE0</accession>
<dbReference type="GO" id="GO:0005643">
    <property type="term" value="C:nuclear pore"/>
    <property type="evidence" value="ECO:0007669"/>
    <property type="project" value="UniProtKB-SubCell"/>
</dbReference>
<dbReference type="GO" id="GO:0017056">
    <property type="term" value="F:structural constituent of nuclear pore"/>
    <property type="evidence" value="ECO:0007669"/>
    <property type="project" value="UniProtKB-UniRule"/>
</dbReference>
<dbReference type="Proteomes" id="UP000714275">
    <property type="component" value="Unassembled WGS sequence"/>
</dbReference>
<dbReference type="AlphaFoldDB" id="A0A9P6ZPE0"/>
<proteinExistence type="inferred from homology"/>
<comment type="subunit">
    <text evidence="1">Part of the nuclear pore complex (NPC).</text>
</comment>
<comment type="similarity">
    <text evidence="1">Belongs to the nucleoporin Nup84/Nup107 family.</text>
</comment>
<dbReference type="Gene3D" id="1.20.190.50">
    <property type="match status" value="1"/>
</dbReference>
<reference evidence="2" key="1">
    <citation type="journal article" date="2020" name="New Phytol.">
        <title>Comparative genomics reveals dynamic genome evolution in host specialist ectomycorrhizal fungi.</title>
        <authorList>
            <person name="Lofgren L.A."/>
            <person name="Nguyen N.H."/>
            <person name="Vilgalys R."/>
            <person name="Ruytinx J."/>
            <person name="Liao H.L."/>
            <person name="Branco S."/>
            <person name="Kuo A."/>
            <person name="LaButti K."/>
            <person name="Lipzen A."/>
            <person name="Andreopoulos W."/>
            <person name="Pangilinan J."/>
            <person name="Riley R."/>
            <person name="Hundley H."/>
            <person name="Na H."/>
            <person name="Barry K."/>
            <person name="Grigoriev I.V."/>
            <person name="Stajich J.E."/>
            <person name="Kennedy P.G."/>
        </authorList>
    </citation>
    <scope>NUCLEOTIDE SEQUENCE</scope>
    <source>
        <strain evidence="2">DOB743</strain>
    </source>
</reference>
<evidence type="ECO:0000256" key="1">
    <source>
        <dbReference type="RuleBase" id="RU365072"/>
    </source>
</evidence>
<keyword evidence="1" id="KW-0906">Nuclear pore complex</keyword>
<dbReference type="EMBL" id="JABBWD010000053">
    <property type="protein sequence ID" value="KAG1772525.1"/>
    <property type="molecule type" value="Genomic_DNA"/>
</dbReference>
<keyword evidence="1" id="KW-0539">Nucleus</keyword>
<comment type="function">
    <text evidence="1">Functions as a component of the nuclear pore complex (NPC).</text>
</comment>
<comment type="caution">
    <text evidence="2">The sequence shown here is derived from an EMBL/GenBank/DDBJ whole genome shotgun (WGS) entry which is preliminary data.</text>
</comment>
<gene>
    <name evidence="2" type="ORF">EV702DRAFT_1134503</name>
</gene>
<dbReference type="GO" id="GO:0015031">
    <property type="term" value="P:protein transport"/>
    <property type="evidence" value="ECO:0007669"/>
    <property type="project" value="UniProtKB-KW"/>
</dbReference>
<keyword evidence="1" id="KW-0509">mRNA transport</keyword>
<evidence type="ECO:0000313" key="2">
    <source>
        <dbReference type="EMBL" id="KAG1772525.1"/>
    </source>
</evidence>